<accession>A0AA86Q7L4</accession>
<dbReference type="EMBL" id="CAXDID020000107">
    <property type="protein sequence ID" value="CAL6028477.1"/>
    <property type="molecule type" value="Genomic_DNA"/>
</dbReference>
<comment type="caution">
    <text evidence="3">The sequence shown here is derived from an EMBL/GenBank/DDBJ whole genome shotgun (WGS) entry which is preliminary data.</text>
</comment>
<keyword evidence="5" id="KW-1185">Reference proteome</keyword>
<evidence type="ECO:0000313" key="3">
    <source>
        <dbReference type="EMBL" id="CAI9953626.1"/>
    </source>
</evidence>
<dbReference type="Gene3D" id="2.20.25.10">
    <property type="match status" value="1"/>
</dbReference>
<dbReference type="EMBL" id="CATOUU010000840">
    <property type="protein sequence ID" value="CAI9953626.1"/>
    <property type="molecule type" value="Genomic_DNA"/>
</dbReference>
<dbReference type="InterPro" id="IPR036915">
    <property type="entry name" value="Cyclin-like_sf"/>
</dbReference>
<dbReference type="SUPFAM" id="SSF47954">
    <property type="entry name" value="Cyclin-like"/>
    <property type="match status" value="1"/>
</dbReference>
<dbReference type="InterPro" id="IPR000679">
    <property type="entry name" value="Znf_GATA"/>
</dbReference>
<evidence type="ECO:0000313" key="5">
    <source>
        <dbReference type="Proteomes" id="UP001642409"/>
    </source>
</evidence>
<protein>
    <recommendedName>
        <fullName evidence="2">GATA-type domain-containing protein</fullName>
    </recommendedName>
</protein>
<evidence type="ECO:0000256" key="1">
    <source>
        <dbReference type="PROSITE-ProRule" id="PRU00094"/>
    </source>
</evidence>
<dbReference type="Gene3D" id="1.10.472.10">
    <property type="entry name" value="Cyclin-like"/>
    <property type="match status" value="1"/>
</dbReference>
<gene>
    <name evidence="4" type="ORF">HINF_LOCUS31826</name>
    <name evidence="3" type="ORF">HINF_LOCUS41271</name>
</gene>
<keyword evidence="1" id="KW-0863">Zinc-finger</keyword>
<dbReference type="Proteomes" id="UP001642409">
    <property type="component" value="Unassembled WGS sequence"/>
</dbReference>
<dbReference type="PROSITE" id="PS50114">
    <property type="entry name" value="GATA_ZN_FINGER_2"/>
    <property type="match status" value="1"/>
</dbReference>
<dbReference type="GO" id="GO:0008270">
    <property type="term" value="F:zinc ion binding"/>
    <property type="evidence" value="ECO:0007669"/>
    <property type="project" value="UniProtKB-KW"/>
</dbReference>
<sequence>MNRCEHCGADPSTFHKNDRDGYIICPECGYVQSRILDKGLSARVFKDGTSQLRNTIGDQINKTGSQQDRTKQAVSQICSYLQIDQSHGVEALQIYEEYQKKTSQFKTLRSRNTEVVMAACLYCQLELMEAVEGKMIKLNNPALDKYRVRLETYCEGKGRNTKTSAFDQQLKDIEKYVNFNAMRSVDTYVPEVKIMLDWPGWLGNNVIQLQKVFKDQENKYINEDKLLRVPTYTALLYFILTMQFEHNQKIYKGYQVQDQEKICDRFGMSVDFFRKEAMQLIAKKKGLVAQVFDKIEIDKKNE</sequence>
<reference evidence="4 5" key="2">
    <citation type="submission" date="2024-07" db="EMBL/GenBank/DDBJ databases">
        <authorList>
            <person name="Akdeniz Z."/>
        </authorList>
    </citation>
    <scope>NUCLEOTIDE SEQUENCE [LARGE SCALE GENOMIC DNA]</scope>
</reference>
<reference evidence="3" key="1">
    <citation type="submission" date="2023-06" db="EMBL/GenBank/DDBJ databases">
        <authorList>
            <person name="Kurt Z."/>
        </authorList>
    </citation>
    <scope>NUCLEOTIDE SEQUENCE</scope>
</reference>
<dbReference type="GO" id="GO:0043565">
    <property type="term" value="F:sequence-specific DNA binding"/>
    <property type="evidence" value="ECO:0007669"/>
    <property type="project" value="InterPro"/>
</dbReference>
<proteinExistence type="predicted"/>
<organism evidence="3">
    <name type="scientific">Hexamita inflata</name>
    <dbReference type="NCBI Taxonomy" id="28002"/>
    <lineage>
        <taxon>Eukaryota</taxon>
        <taxon>Metamonada</taxon>
        <taxon>Diplomonadida</taxon>
        <taxon>Hexamitidae</taxon>
        <taxon>Hexamitinae</taxon>
        <taxon>Hexamita</taxon>
    </lineage>
</organism>
<evidence type="ECO:0000259" key="2">
    <source>
        <dbReference type="PROSITE" id="PS50114"/>
    </source>
</evidence>
<keyword evidence="1" id="KW-0862">Zinc</keyword>
<dbReference type="GO" id="GO:0006355">
    <property type="term" value="P:regulation of DNA-templated transcription"/>
    <property type="evidence" value="ECO:0007669"/>
    <property type="project" value="InterPro"/>
</dbReference>
<dbReference type="AlphaFoldDB" id="A0AA86Q7L4"/>
<evidence type="ECO:0000313" key="4">
    <source>
        <dbReference type="EMBL" id="CAL6028477.1"/>
    </source>
</evidence>
<feature type="domain" description="GATA-type" evidence="2">
    <location>
        <begin position="1"/>
        <end position="30"/>
    </location>
</feature>
<name>A0AA86Q7L4_9EUKA</name>
<keyword evidence="1" id="KW-0479">Metal-binding</keyword>